<organism evidence="3">
    <name type="scientific">Chaetomium thermophilum (strain DSM 1495 / CBS 144.50 / IMI 039719)</name>
    <name type="common">Thermochaetoides thermophila</name>
    <dbReference type="NCBI Taxonomy" id="759272"/>
    <lineage>
        <taxon>Eukaryota</taxon>
        <taxon>Fungi</taxon>
        <taxon>Dikarya</taxon>
        <taxon>Ascomycota</taxon>
        <taxon>Pezizomycotina</taxon>
        <taxon>Sordariomycetes</taxon>
        <taxon>Sordariomycetidae</taxon>
        <taxon>Sordariales</taxon>
        <taxon>Chaetomiaceae</taxon>
        <taxon>Thermochaetoides</taxon>
    </lineage>
</organism>
<sequence>MAAVSHSSHIQSIDRPDSRVSLARSDTTYHSFQDVDLPEPKVPDQPTEKASVEQPAKVPQTCPPPPSCTSIPEEGSSIKKERPHVWEMRRQDSGYESLSPRDSCSSHRKSTSATTSPSTTRQRRSTKSPRSSRSGTATKRPRSGRHSPPQSRHQTSQQQPQQQQQESMTYTYFHFPSFTPTDPSSFDDDESPSSAAENTVIYPILQQTTYWTSDRTRRLEYAAIDAASKGLRGWIMRHVVPECFVPRGKRYGSFGDDTGSVVRYRIEPVGGDEDGEREQEGDEKRAEQGEGPEKKRGWRWKWLFRLAFRRR</sequence>
<evidence type="ECO:0000313" key="2">
    <source>
        <dbReference type="EMBL" id="EGS20157.1"/>
    </source>
</evidence>
<gene>
    <name evidence="2" type="ORF">CTHT_0046640</name>
</gene>
<dbReference type="HOGENOM" id="CLU_068316_0_0_1"/>
<dbReference type="Proteomes" id="UP000008066">
    <property type="component" value="Unassembled WGS sequence"/>
</dbReference>
<feature type="region of interest" description="Disordered" evidence="1">
    <location>
        <begin position="1"/>
        <end position="195"/>
    </location>
</feature>
<feature type="compositionally biased region" description="Polar residues" evidence="1">
    <location>
        <begin position="94"/>
        <end position="103"/>
    </location>
</feature>
<dbReference type="OMA" id="TAKMQRQ"/>
<dbReference type="RefSeq" id="XP_006695042.1">
    <property type="nucleotide sequence ID" value="XM_006694979.1"/>
</dbReference>
<dbReference type="eggNOG" id="ENOG502T27G">
    <property type="taxonomic scope" value="Eukaryota"/>
</dbReference>
<evidence type="ECO:0000313" key="3">
    <source>
        <dbReference type="Proteomes" id="UP000008066"/>
    </source>
</evidence>
<accession>G0S9P6</accession>
<feature type="compositionally biased region" description="Basic and acidic residues" evidence="1">
    <location>
        <begin position="282"/>
        <end position="294"/>
    </location>
</feature>
<evidence type="ECO:0000256" key="1">
    <source>
        <dbReference type="SAM" id="MobiDB-lite"/>
    </source>
</evidence>
<reference evidence="2 3" key="1">
    <citation type="journal article" date="2011" name="Cell">
        <title>Insight into structure and assembly of the nuclear pore complex by utilizing the genome of a eukaryotic thermophile.</title>
        <authorList>
            <person name="Amlacher S."/>
            <person name="Sarges P."/>
            <person name="Flemming D."/>
            <person name="van Noort V."/>
            <person name="Kunze R."/>
            <person name="Devos D.P."/>
            <person name="Arumugam M."/>
            <person name="Bork P."/>
            <person name="Hurt E."/>
        </authorList>
    </citation>
    <scope>NUCLEOTIDE SEQUENCE [LARGE SCALE GENOMIC DNA]</scope>
    <source>
        <strain evidence="3">DSM 1495 / CBS 144.50 / IMI 039719</strain>
    </source>
</reference>
<dbReference type="OrthoDB" id="5366332at2759"/>
<feature type="compositionally biased region" description="Acidic residues" evidence="1">
    <location>
        <begin position="270"/>
        <end position="281"/>
    </location>
</feature>
<feature type="compositionally biased region" description="Low complexity" evidence="1">
    <location>
        <begin position="111"/>
        <end position="120"/>
    </location>
</feature>
<dbReference type="EMBL" id="GL988043">
    <property type="protein sequence ID" value="EGS20157.1"/>
    <property type="molecule type" value="Genomic_DNA"/>
</dbReference>
<protein>
    <submittedName>
        <fullName evidence="2">Uncharacterized protein</fullName>
    </submittedName>
</protein>
<dbReference type="GeneID" id="18258702"/>
<dbReference type="KEGG" id="cthr:CTHT_0046640"/>
<feature type="region of interest" description="Disordered" evidence="1">
    <location>
        <begin position="267"/>
        <end position="294"/>
    </location>
</feature>
<dbReference type="AlphaFoldDB" id="G0S9P6"/>
<name>G0S9P6_CHATD</name>
<feature type="compositionally biased region" description="Polar residues" evidence="1">
    <location>
        <begin position="1"/>
        <end position="11"/>
    </location>
</feature>
<proteinExistence type="predicted"/>
<feature type="compositionally biased region" description="Basic and acidic residues" evidence="1">
    <location>
        <begin position="38"/>
        <end position="51"/>
    </location>
</feature>
<feature type="compositionally biased region" description="Low complexity" evidence="1">
    <location>
        <begin position="147"/>
        <end position="165"/>
    </location>
</feature>
<keyword evidence="3" id="KW-1185">Reference proteome</keyword>
<feature type="compositionally biased region" description="Basic and acidic residues" evidence="1">
    <location>
        <begin position="76"/>
        <end position="93"/>
    </location>
</feature>